<proteinExistence type="predicted"/>
<evidence type="ECO:0000313" key="2">
    <source>
        <dbReference type="Proteomes" id="UP001165378"/>
    </source>
</evidence>
<comment type="caution">
    <text evidence="1">The sequence shown here is derived from an EMBL/GenBank/DDBJ whole genome shotgun (WGS) entry which is preliminary data.</text>
</comment>
<dbReference type="Proteomes" id="UP001165378">
    <property type="component" value="Unassembled WGS sequence"/>
</dbReference>
<evidence type="ECO:0000313" key="1">
    <source>
        <dbReference type="EMBL" id="MCF2530511.1"/>
    </source>
</evidence>
<dbReference type="InterPro" id="IPR038468">
    <property type="entry name" value="MmpS_C"/>
</dbReference>
<protein>
    <recommendedName>
        <fullName evidence="3">MmpS family membrane protein</fullName>
    </recommendedName>
</protein>
<name>A0AA41Q4F5_9ACTN</name>
<organism evidence="1 2">
    <name type="scientific">Yinghuangia soli</name>
    <dbReference type="NCBI Taxonomy" id="2908204"/>
    <lineage>
        <taxon>Bacteria</taxon>
        <taxon>Bacillati</taxon>
        <taxon>Actinomycetota</taxon>
        <taxon>Actinomycetes</taxon>
        <taxon>Kitasatosporales</taxon>
        <taxon>Streptomycetaceae</taxon>
        <taxon>Yinghuangia</taxon>
    </lineage>
</organism>
<gene>
    <name evidence="1" type="ORF">LZ495_25280</name>
</gene>
<sequence length="118" mass="11977">MLVVAILFAGGCVAIIAGVSNEASKTVKVKYQVTGDARSVTVTYTTWNDGDTSTSQDTVTQLPWTKEMDAKGFSRGGSLVVTIGAAGGSVECSVTVDDGQPKTATASGAFASAACTDF</sequence>
<dbReference type="RefSeq" id="WP_235055169.1">
    <property type="nucleotide sequence ID" value="NZ_JAKFHA010000016.1"/>
</dbReference>
<accession>A0AA41Q4F5</accession>
<keyword evidence="2" id="KW-1185">Reference proteome</keyword>
<dbReference type="Gene3D" id="2.60.40.2880">
    <property type="entry name" value="MmpS1-5, C-terminal soluble domain"/>
    <property type="match status" value="1"/>
</dbReference>
<dbReference type="AlphaFoldDB" id="A0AA41Q4F5"/>
<dbReference type="EMBL" id="JAKFHA010000016">
    <property type="protein sequence ID" value="MCF2530511.1"/>
    <property type="molecule type" value="Genomic_DNA"/>
</dbReference>
<reference evidence="1" key="1">
    <citation type="submission" date="2022-01" db="EMBL/GenBank/DDBJ databases">
        <title>Genome-Based Taxonomic Classification of the Phylum Actinobacteria.</title>
        <authorList>
            <person name="Gao Y."/>
        </authorList>
    </citation>
    <scope>NUCLEOTIDE SEQUENCE</scope>
    <source>
        <strain evidence="1">KLBMP 8922</strain>
    </source>
</reference>
<evidence type="ECO:0008006" key="3">
    <source>
        <dbReference type="Google" id="ProtNLM"/>
    </source>
</evidence>